<evidence type="ECO:0000256" key="1">
    <source>
        <dbReference type="ARBA" id="ARBA00001946"/>
    </source>
</evidence>
<evidence type="ECO:0000256" key="2">
    <source>
        <dbReference type="ARBA" id="ARBA00022801"/>
    </source>
</evidence>
<dbReference type="PANTHER" id="PTHR46470">
    <property type="entry name" value="N-ACYLNEURAMINATE-9-PHOSPHATASE"/>
    <property type="match status" value="1"/>
</dbReference>
<dbReference type="InterPro" id="IPR006439">
    <property type="entry name" value="HAD-SF_hydro_IA"/>
</dbReference>
<dbReference type="RefSeq" id="WP_253758658.1">
    <property type="nucleotide sequence ID" value="NZ_JAMZDZ010000001.1"/>
</dbReference>
<dbReference type="Gene3D" id="1.20.120.1600">
    <property type="match status" value="1"/>
</dbReference>
<sequence>MITTVAFDADYTLVDLLPAVLAGLAAVTAETGVPVEVLRADASAHWAATPELPARDIRIAAMRQSLARHGQEARLDEMAALFFEIRYAQSRPYPGVVELLAKLRSDFQLGYATNANSRADLVGLDGLFAFEIYALQNGVPKKPAAAFFHAVLAAAKAGPAEVVYVGDTYAHDVVGAAAVGLRTVWLNRAGDPVPGSVVPDAVIDSLDELPAVLSRWNAA</sequence>
<dbReference type="InterPro" id="IPR036412">
    <property type="entry name" value="HAD-like_sf"/>
</dbReference>
<dbReference type="SUPFAM" id="SSF56784">
    <property type="entry name" value="HAD-like"/>
    <property type="match status" value="1"/>
</dbReference>
<dbReference type="EC" id="3.1.3.-" evidence="4"/>
<gene>
    <name evidence="4" type="ORF">ACFOZ4_38265</name>
</gene>
<proteinExistence type="predicted"/>
<reference evidence="5" key="1">
    <citation type="journal article" date="2019" name="Int. J. Syst. Evol. Microbiol.">
        <title>The Global Catalogue of Microorganisms (GCM) 10K type strain sequencing project: providing services to taxonomists for standard genome sequencing and annotation.</title>
        <authorList>
            <consortium name="The Broad Institute Genomics Platform"/>
            <consortium name="The Broad Institute Genome Sequencing Center for Infectious Disease"/>
            <person name="Wu L."/>
            <person name="Ma J."/>
        </authorList>
    </citation>
    <scope>NUCLEOTIDE SEQUENCE [LARGE SCALE GENOMIC DNA]</scope>
    <source>
        <strain evidence="5">CGMCC 4.7289</strain>
    </source>
</reference>
<keyword evidence="5" id="KW-1185">Reference proteome</keyword>
<dbReference type="GO" id="GO:0016787">
    <property type="term" value="F:hydrolase activity"/>
    <property type="evidence" value="ECO:0007669"/>
    <property type="project" value="UniProtKB-KW"/>
</dbReference>
<protein>
    <submittedName>
        <fullName evidence="4">HAD family hydrolase</fullName>
        <ecNumber evidence="4">3.1.3.-</ecNumber>
    </submittedName>
</protein>
<accession>A0ABV8M1P9</accession>
<dbReference type="Pfam" id="PF00702">
    <property type="entry name" value="Hydrolase"/>
    <property type="match status" value="1"/>
</dbReference>
<dbReference type="SFLD" id="SFLDS00003">
    <property type="entry name" value="Haloacid_Dehalogenase"/>
    <property type="match status" value="1"/>
</dbReference>
<dbReference type="Gene3D" id="3.40.50.1000">
    <property type="entry name" value="HAD superfamily/HAD-like"/>
    <property type="match status" value="1"/>
</dbReference>
<evidence type="ECO:0000256" key="3">
    <source>
        <dbReference type="ARBA" id="ARBA00022842"/>
    </source>
</evidence>
<comment type="cofactor">
    <cofactor evidence="1">
        <name>Mg(2+)</name>
        <dbReference type="ChEBI" id="CHEBI:18420"/>
    </cofactor>
</comment>
<dbReference type="InterPro" id="IPR051400">
    <property type="entry name" value="HAD-like_hydrolase"/>
</dbReference>
<evidence type="ECO:0000313" key="4">
    <source>
        <dbReference type="EMBL" id="MFC4136488.1"/>
    </source>
</evidence>
<dbReference type="EMBL" id="JBHSAY010000031">
    <property type="protein sequence ID" value="MFC4136488.1"/>
    <property type="molecule type" value="Genomic_DNA"/>
</dbReference>
<name>A0ABV8M1P9_9ACTN</name>
<dbReference type="SFLD" id="SFLDG01129">
    <property type="entry name" value="C1.5:_HAD__Beta-PGM__Phosphata"/>
    <property type="match status" value="1"/>
</dbReference>
<organism evidence="4 5">
    <name type="scientific">Hamadaea flava</name>
    <dbReference type="NCBI Taxonomy" id="1742688"/>
    <lineage>
        <taxon>Bacteria</taxon>
        <taxon>Bacillati</taxon>
        <taxon>Actinomycetota</taxon>
        <taxon>Actinomycetes</taxon>
        <taxon>Micromonosporales</taxon>
        <taxon>Micromonosporaceae</taxon>
        <taxon>Hamadaea</taxon>
    </lineage>
</organism>
<dbReference type="NCBIfam" id="TIGR01509">
    <property type="entry name" value="HAD-SF-IA-v3"/>
    <property type="match status" value="1"/>
</dbReference>
<evidence type="ECO:0000313" key="5">
    <source>
        <dbReference type="Proteomes" id="UP001595816"/>
    </source>
</evidence>
<comment type="caution">
    <text evidence="4">The sequence shown here is derived from an EMBL/GenBank/DDBJ whole genome shotgun (WGS) entry which is preliminary data.</text>
</comment>
<dbReference type="NCBIfam" id="TIGR01549">
    <property type="entry name" value="HAD-SF-IA-v1"/>
    <property type="match status" value="1"/>
</dbReference>
<keyword evidence="3" id="KW-0460">Magnesium</keyword>
<dbReference type="Proteomes" id="UP001595816">
    <property type="component" value="Unassembled WGS sequence"/>
</dbReference>
<dbReference type="InterPro" id="IPR023214">
    <property type="entry name" value="HAD_sf"/>
</dbReference>
<dbReference type="PANTHER" id="PTHR46470:SF4">
    <property type="entry name" value="5-AMINO-6-(5-PHOSPHO-D-RIBITYLAMINO)URACIL PHOSPHATASE YIGB"/>
    <property type="match status" value="1"/>
</dbReference>
<keyword evidence="2 4" id="KW-0378">Hydrolase</keyword>